<organism evidence="1 2">
    <name type="scientific">Ralstonia wenshanensis</name>
    <dbReference type="NCBI Taxonomy" id="2842456"/>
    <lineage>
        <taxon>Bacteria</taxon>
        <taxon>Pseudomonadati</taxon>
        <taxon>Pseudomonadota</taxon>
        <taxon>Betaproteobacteria</taxon>
        <taxon>Burkholderiales</taxon>
        <taxon>Burkholderiaceae</taxon>
        <taxon>Ralstonia</taxon>
    </lineage>
</organism>
<evidence type="ECO:0000313" key="1">
    <source>
        <dbReference type="EMBL" id="CAJ0702841.1"/>
    </source>
</evidence>
<name>A0AAD2ESL1_9RALS</name>
<proteinExistence type="predicted"/>
<dbReference type="AlphaFoldDB" id="A0AAD2ESL1"/>
<comment type="caution">
    <text evidence="1">The sequence shown here is derived from an EMBL/GenBank/DDBJ whole genome shotgun (WGS) entry which is preliminary data.</text>
</comment>
<accession>A0AAD2ESL1</accession>
<evidence type="ECO:0000313" key="2">
    <source>
        <dbReference type="Proteomes" id="UP001189915"/>
    </source>
</evidence>
<sequence length="113" mass="12672">MQPEGFDKQCLRNMLGDQYTPWGRFPQFAHEPLDRRSQCRFISLAGEVEYSRQFSEKALCMPSNEVKVASDTGAMPPSVNDPELADRHFGKKIFGINRGNVSLGIEPECPPLG</sequence>
<dbReference type="Proteomes" id="UP001189915">
    <property type="component" value="Unassembled WGS sequence"/>
</dbReference>
<gene>
    <name evidence="1" type="ORF">LMG18091_03783</name>
</gene>
<reference evidence="1 2" key="1">
    <citation type="submission" date="2023-07" db="EMBL/GenBank/DDBJ databases">
        <authorList>
            <person name="Peeters C."/>
        </authorList>
    </citation>
    <scope>NUCLEOTIDE SEQUENCE [LARGE SCALE GENOMIC DNA]</scope>
    <source>
        <strain evidence="1 2">LMG 18091</strain>
    </source>
</reference>
<dbReference type="EMBL" id="CATWAF010000005">
    <property type="protein sequence ID" value="CAJ0702841.1"/>
    <property type="molecule type" value="Genomic_DNA"/>
</dbReference>
<protein>
    <submittedName>
        <fullName evidence="1">Uncharacterized protein</fullName>
    </submittedName>
</protein>
<keyword evidence="2" id="KW-1185">Reference proteome</keyword>